<protein>
    <submittedName>
        <fullName evidence="2">Uncharacterized protein</fullName>
    </submittedName>
</protein>
<dbReference type="WBParaSite" id="Gr19_v10_g4687.t1">
    <property type="protein sequence ID" value="Gr19_v10_g4687.t1"/>
    <property type="gene ID" value="Gr19_v10_g4687"/>
</dbReference>
<evidence type="ECO:0000313" key="1">
    <source>
        <dbReference type="Proteomes" id="UP000887572"/>
    </source>
</evidence>
<reference evidence="2" key="1">
    <citation type="submission" date="2022-11" db="UniProtKB">
        <authorList>
            <consortium name="WormBaseParasite"/>
        </authorList>
    </citation>
    <scope>IDENTIFICATION</scope>
</reference>
<accession>A0A914HW14</accession>
<dbReference type="Proteomes" id="UP000887572">
    <property type="component" value="Unplaced"/>
</dbReference>
<organism evidence="1 2">
    <name type="scientific">Globodera rostochiensis</name>
    <name type="common">Golden nematode worm</name>
    <name type="synonym">Heterodera rostochiensis</name>
    <dbReference type="NCBI Taxonomy" id="31243"/>
    <lineage>
        <taxon>Eukaryota</taxon>
        <taxon>Metazoa</taxon>
        <taxon>Ecdysozoa</taxon>
        <taxon>Nematoda</taxon>
        <taxon>Chromadorea</taxon>
        <taxon>Rhabditida</taxon>
        <taxon>Tylenchina</taxon>
        <taxon>Tylenchomorpha</taxon>
        <taxon>Tylenchoidea</taxon>
        <taxon>Heteroderidae</taxon>
        <taxon>Heteroderinae</taxon>
        <taxon>Globodera</taxon>
    </lineage>
</organism>
<sequence length="150" mass="16740">MFEFVLNPIPTGLRQSVARRERRSDVSEIFTLRPRPCCCRRRKSGDEHARSTFSGWASLPSSFLAENAVDRHGQRRALEMQCASRNVPFWRAVRLEDGVALSENCPPSAPPARPFPALHHPAFPSLFVGLSSPSPFPGLLGRPSPSYHPH</sequence>
<name>A0A914HW14_GLORO</name>
<evidence type="ECO:0000313" key="2">
    <source>
        <dbReference type="WBParaSite" id="Gr19_v10_g4687.t1"/>
    </source>
</evidence>
<proteinExistence type="predicted"/>
<keyword evidence="1" id="KW-1185">Reference proteome</keyword>
<dbReference type="AlphaFoldDB" id="A0A914HW14"/>